<keyword evidence="1" id="KW-0472">Membrane</keyword>
<keyword evidence="2" id="KW-0732">Signal</keyword>
<evidence type="ECO:0000313" key="3">
    <source>
        <dbReference type="EMBL" id="BBB28380.1"/>
    </source>
</evidence>
<dbReference type="KEGG" id="njp:NEJAP_0422"/>
<sequence>MKVVTSKAVALAALAGVSAFSSLVQAHDETTNTSVQALLAHQLAAPDHVLMFVAGLALVVSGVVYGPGLYRRIRQDKR</sequence>
<feature type="signal peptide" evidence="2">
    <location>
        <begin position="1"/>
        <end position="26"/>
    </location>
</feature>
<feature type="transmembrane region" description="Helical" evidence="1">
    <location>
        <begin position="50"/>
        <end position="70"/>
    </location>
</feature>
<accession>A0A7R6SV59</accession>
<feature type="chain" id="PRO_5032513367" evidence="2">
    <location>
        <begin position="27"/>
        <end position="78"/>
    </location>
</feature>
<reference evidence="3 4" key="1">
    <citation type="journal article" date="2008" name="Int. J. Syst. Evol. Microbiol.">
        <title>Neptunomonas japonica sp. nov., an Osedax japonicus symbiont-like bacterium isolated from sediment adjacent to sperm whale carcasses off Kagoshima, Japan.</title>
        <authorList>
            <person name="Miyazaki M."/>
            <person name="Nogi Y."/>
            <person name="Fujiwara Y."/>
            <person name="Kawato M."/>
            <person name="Kubokawa K."/>
            <person name="Horikoshi K."/>
        </authorList>
    </citation>
    <scope>NUCLEOTIDE SEQUENCE [LARGE SCALE GENOMIC DNA]</scope>
    <source>
        <strain evidence="3 4">JAMM 1380</strain>
    </source>
</reference>
<evidence type="ECO:0000256" key="2">
    <source>
        <dbReference type="SAM" id="SignalP"/>
    </source>
</evidence>
<proteinExistence type="predicted"/>
<keyword evidence="1" id="KW-1133">Transmembrane helix</keyword>
<gene>
    <name evidence="3" type="ORF">NEJAP_0422</name>
</gene>
<dbReference type="RefSeq" id="WP_201349086.1">
    <property type="nucleotide sequence ID" value="NZ_AP014546.1"/>
</dbReference>
<organism evidence="3 4">
    <name type="scientific">Neptunomonas japonica JAMM 1380</name>
    <dbReference type="NCBI Taxonomy" id="1441457"/>
    <lineage>
        <taxon>Bacteria</taxon>
        <taxon>Pseudomonadati</taxon>
        <taxon>Pseudomonadota</taxon>
        <taxon>Gammaproteobacteria</taxon>
        <taxon>Oceanospirillales</taxon>
        <taxon>Oceanospirillaceae</taxon>
        <taxon>Neptunomonas</taxon>
    </lineage>
</organism>
<keyword evidence="1" id="KW-0812">Transmembrane</keyword>
<protein>
    <submittedName>
        <fullName evidence="3">Uncharacterized protein</fullName>
    </submittedName>
</protein>
<dbReference type="Proteomes" id="UP000595332">
    <property type="component" value="Chromosome"/>
</dbReference>
<dbReference type="EMBL" id="AP014546">
    <property type="protein sequence ID" value="BBB28380.1"/>
    <property type="molecule type" value="Genomic_DNA"/>
</dbReference>
<evidence type="ECO:0000256" key="1">
    <source>
        <dbReference type="SAM" id="Phobius"/>
    </source>
</evidence>
<dbReference type="AlphaFoldDB" id="A0A7R6SV59"/>
<evidence type="ECO:0000313" key="4">
    <source>
        <dbReference type="Proteomes" id="UP000595332"/>
    </source>
</evidence>
<name>A0A7R6SV59_9GAMM</name>
<keyword evidence="4" id="KW-1185">Reference proteome</keyword>